<feature type="domain" description="B12-binding" evidence="1">
    <location>
        <begin position="150"/>
        <end position="276"/>
    </location>
</feature>
<evidence type="ECO:0000313" key="2">
    <source>
        <dbReference type="EMBL" id="SHL70004.1"/>
    </source>
</evidence>
<dbReference type="GO" id="GO:0031419">
    <property type="term" value="F:cobalamin binding"/>
    <property type="evidence" value="ECO:0007669"/>
    <property type="project" value="InterPro"/>
</dbReference>
<evidence type="ECO:0000313" key="3">
    <source>
        <dbReference type="Proteomes" id="UP000322545"/>
    </source>
</evidence>
<gene>
    <name evidence="2" type="ORF">SAMN05443432_102276</name>
</gene>
<reference evidence="2 3" key="1">
    <citation type="submission" date="2016-11" db="EMBL/GenBank/DDBJ databases">
        <authorList>
            <person name="Varghese N."/>
            <person name="Submissions S."/>
        </authorList>
    </citation>
    <scope>NUCLEOTIDE SEQUENCE [LARGE SCALE GENOMIC DNA]</scope>
    <source>
        <strain evidence="2 3">DSM 28249</strain>
    </source>
</reference>
<dbReference type="AlphaFoldDB" id="A0A1M7CRW5"/>
<dbReference type="InterPro" id="IPR036724">
    <property type="entry name" value="Cobalamin-bd_sf"/>
</dbReference>
<keyword evidence="3" id="KW-1185">Reference proteome</keyword>
<dbReference type="RefSeq" id="WP_188129876.1">
    <property type="nucleotide sequence ID" value="NZ_FRCB01000002.1"/>
</dbReference>
<dbReference type="Gene3D" id="3.40.50.280">
    <property type="entry name" value="Cobalamin-binding domain"/>
    <property type="match status" value="1"/>
</dbReference>
<proteinExistence type="predicted"/>
<organism evidence="2 3">
    <name type="scientific">Roseovarius litoreus</name>
    <dbReference type="NCBI Taxonomy" id="1155722"/>
    <lineage>
        <taxon>Bacteria</taxon>
        <taxon>Pseudomonadati</taxon>
        <taxon>Pseudomonadota</taxon>
        <taxon>Alphaproteobacteria</taxon>
        <taxon>Rhodobacterales</taxon>
        <taxon>Roseobacteraceae</taxon>
        <taxon>Roseovarius</taxon>
    </lineage>
</organism>
<dbReference type="InterPro" id="IPR006158">
    <property type="entry name" value="Cobalamin-bd"/>
</dbReference>
<dbReference type="Pfam" id="PF02310">
    <property type="entry name" value="B12-binding"/>
    <property type="match status" value="1"/>
</dbReference>
<name>A0A1M7CRW5_9RHOB</name>
<dbReference type="GO" id="GO:0046872">
    <property type="term" value="F:metal ion binding"/>
    <property type="evidence" value="ECO:0007669"/>
    <property type="project" value="InterPro"/>
</dbReference>
<protein>
    <submittedName>
        <fullName evidence="2">B12 binding domain-containing protein</fullName>
    </submittedName>
</protein>
<accession>A0A1M7CRW5</accession>
<dbReference type="PROSITE" id="PS51332">
    <property type="entry name" value="B12_BINDING"/>
    <property type="match status" value="1"/>
</dbReference>
<evidence type="ECO:0000259" key="1">
    <source>
        <dbReference type="PROSITE" id="PS51332"/>
    </source>
</evidence>
<dbReference type="EMBL" id="FRCB01000002">
    <property type="protein sequence ID" value="SHL70004.1"/>
    <property type="molecule type" value="Genomic_DNA"/>
</dbReference>
<dbReference type="SUPFAM" id="SSF52242">
    <property type="entry name" value="Cobalamin (vitamin B12)-binding domain"/>
    <property type="match status" value="1"/>
</dbReference>
<dbReference type="Proteomes" id="UP000322545">
    <property type="component" value="Unassembled WGS sequence"/>
</dbReference>
<sequence>MDDNGNVILDLDLFAQTTELFERKKSSFAAEVLQGLAHSVISKAVSLTASTPVGDKYIAPAERLELFCTHLLNDDPDAALALIQKERRDGLSARDIYFGYISGSAQRLGRMWEEDEASFSQVTSASGYLYALMRALRPVSRDATPGAPGRKHALFCTVPGENHSLGVSMAADLFRRQGWDIDLKLGLSHNELLDQIAVGKPEIVGLSFSNPERLSDLTQLCVSIRLSLPHTLIVVAGPGVVDPDQLQQVTDVDMVFTDVDEAEQQLARLMHMRGRD</sequence>